<dbReference type="RefSeq" id="WP_102183343.1">
    <property type="nucleotide sequence ID" value="NZ_NMQE01000800.1"/>
</dbReference>
<evidence type="ECO:0000313" key="2">
    <source>
        <dbReference type="Proteomes" id="UP000235081"/>
    </source>
</evidence>
<proteinExistence type="predicted"/>
<protein>
    <submittedName>
        <fullName evidence="1">Uncharacterized protein</fullName>
    </submittedName>
</protein>
<name>A0A2N6L6J0_9CYAN</name>
<sequence length="85" mass="9874">MSVHNKIAAIARANIRVSQIKPLSQDFSNPERGLTVNLLPWADVFMNDFTSQRFKKSDRTRLLKNSEFDESGNWNKPVLINFFVY</sequence>
<dbReference type="Proteomes" id="UP000235081">
    <property type="component" value="Unassembled WGS sequence"/>
</dbReference>
<dbReference type="AlphaFoldDB" id="A0A2N6L6J0"/>
<comment type="caution">
    <text evidence="1">The sequence shown here is derived from an EMBL/GenBank/DDBJ whole genome shotgun (WGS) entry which is preliminary data.</text>
</comment>
<organism evidence="1 2">
    <name type="scientific">Fischerella thermalis CCMEE 5318</name>
    <dbReference type="NCBI Taxonomy" id="2019666"/>
    <lineage>
        <taxon>Bacteria</taxon>
        <taxon>Bacillati</taxon>
        <taxon>Cyanobacteriota</taxon>
        <taxon>Cyanophyceae</taxon>
        <taxon>Nostocales</taxon>
        <taxon>Hapalosiphonaceae</taxon>
        <taxon>Fischerella</taxon>
    </lineage>
</organism>
<accession>A0A2N6L6J0</accession>
<reference evidence="1 2" key="1">
    <citation type="submission" date="2017-07" db="EMBL/GenBank/DDBJ databases">
        <title>Genomes of Fischerella (Mastigocladus) sp. strains.</title>
        <authorList>
            <person name="Miller S.R."/>
        </authorList>
    </citation>
    <scope>NUCLEOTIDE SEQUENCE [LARGE SCALE GENOMIC DNA]</scope>
    <source>
        <strain evidence="1 2">CCMEE 5318</strain>
    </source>
</reference>
<dbReference type="EMBL" id="NMQE01000800">
    <property type="protein sequence ID" value="PMB17558.1"/>
    <property type="molecule type" value="Genomic_DNA"/>
</dbReference>
<gene>
    <name evidence="1" type="ORF">CEN46_23230</name>
</gene>
<evidence type="ECO:0000313" key="1">
    <source>
        <dbReference type="EMBL" id="PMB17558.1"/>
    </source>
</evidence>